<accession>A0A8H5ZST8</accession>
<dbReference type="AlphaFoldDB" id="A0A8H5ZST8"/>
<sequence>MRGQLRVDEKVYEKRHGSMWPECRHAGGRGRRHWLGVIKSATAAAEGGEGGGDDNSNAHSGREREREREREAGGCNKVGGRAAVPWL</sequence>
<evidence type="ECO:0000313" key="2">
    <source>
        <dbReference type="EMBL" id="KAF5853654.1"/>
    </source>
</evidence>
<evidence type="ECO:0000313" key="3">
    <source>
        <dbReference type="Proteomes" id="UP000624244"/>
    </source>
</evidence>
<dbReference type="EMBL" id="WNKQ01000002">
    <property type="protein sequence ID" value="KAF5853654.1"/>
    <property type="molecule type" value="Genomic_DNA"/>
</dbReference>
<feature type="region of interest" description="Disordered" evidence="1">
    <location>
        <begin position="41"/>
        <end position="87"/>
    </location>
</feature>
<protein>
    <submittedName>
        <fullName evidence="2">Uncharacterized protein</fullName>
    </submittedName>
</protein>
<comment type="caution">
    <text evidence="2">The sequence shown here is derived from an EMBL/GenBank/DDBJ whole genome shotgun (WGS) entry which is preliminary data.</text>
</comment>
<reference evidence="2" key="1">
    <citation type="submission" date="2019-11" db="EMBL/GenBank/DDBJ databases">
        <title>Bipolaris sorokiniana Genome sequencing.</title>
        <authorList>
            <person name="Wang H."/>
        </authorList>
    </citation>
    <scope>NUCLEOTIDE SEQUENCE</scope>
</reference>
<proteinExistence type="predicted"/>
<organism evidence="2 3">
    <name type="scientific">Cochliobolus sativus</name>
    <name type="common">Common root rot and spot blotch fungus</name>
    <name type="synonym">Bipolaris sorokiniana</name>
    <dbReference type="NCBI Taxonomy" id="45130"/>
    <lineage>
        <taxon>Eukaryota</taxon>
        <taxon>Fungi</taxon>
        <taxon>Dikarya</taxon>
        <taxon>Ascomycota</taxon>
        <taxon>Pezizomycotina</taxon>
        <taxon>Dothideomycetes</taxon>
        <taxon>Pleosporomycetidae</taxon>
        <taxon>Pleosporales</taxon>
        <taxon>Pleosporineae</taxon>
        <taxon>Pleosporaceae</taxon>
        <taxon>Bipolaris</taxon>
    </lineage>
</organism>
<dbReference type="Proteomes" id="UP000624244">
    <property type="component" value="Unassembled WGS sequence"/>
</dbReference>
<feature type="compositionally biased region" description="Basic and acidic residues" evidence="1">
    <location>
        <begin position="60"/>
        <end position="72"/>
    </location>
</feature>
<evidence type="ECO:0000256" key="1">
    <source>
        <dbReference type="SAM" id="MobiDB-lite"/>
    </source>
</evidence>
<name>A0A8H5ZST8_COCSA</name>
<gene>
    <name evidence="2" type="ORF">GGP41_002120</name>
</gene>